<reference evidence="5 6" key="1">
    <citation type="journal article" date="2015" name="BMC Genomics">
        <title>Gene expression during zombie ant biting behavior reflects the complexity underlying fungal parasitic behavioral manipulation.</title>
        <authorList>
            <person name="de Bekker C."/>
            <person name="Ohm R.A."/>
            <person name="Loreto R.G."/>
            <person name="Sebastian A."/>
            <person name="Albert I."/>
            <person name="Merrow M."/>
            <person name="Brachmann A."/>
            <person name="Hughes D.P."/>
        </authorList>
    </citation>
    <scope>NUCLEOTIDE SEQUENCE [LARGE SCALE GENOMIC DNA]</scope>
    <source>
        <strain evidence="5 6">SC16a</strain>
    </source>
</reference>
<feature type="domain" description="AMP-dependent synthetase/ligase" evidence="3">
    <location>
        <begin position="3"/>
        <end position="322"/>
    </location>
</feature>
<evidence type="ECO:0000259" key="4">
    <source>
        <dbReference type="Pfam" id="PF07993"/>
    </source>
</evidence>
<dbReference type="SUPFAM" id="SSF51735">
    <property type="entry name" value="NAD(P)-binding Rossmann-fold domains"/>
    <property type="match status" value="1"/>
</dbReference>
<evidence type="ECO:0000259" key="3">
    <source>
        <dbReference type="Pfam" id="PF00501"/>
    </source>
</evidence>
<dbReference type="Proteomes" id="UP000037136">
    <property type="component" value="Unassembled WGS sequence"/>
</dbReference>
<evidence type="ECO:0000313" key="6">
    <source>
        <dbReference type="Proteomes" id="UP000037136"/>
    </source>
</evidence>
<dbReference type="InterPro" id="IPR020845">
    <property type="entry name" value="AMP-binding_CS"/>
</dbReference>
<keyword evidence="6" id="KW-1185">Reference proteome</keyword>
<feature type="domain" description="Thioester reductase (TE)" evidence="4">
    <location>
        <begin position="637"/>
        <end position="876"/>
    </location>
</feature>
<dbReference type="PROSITE" id="PS00455">
    <property type="entry name" value="AMP_BINDING"/>
    <property type="match status" value="1"/>
</dbReference>
<dbReference type="InterPro" id="IPR045851">
    <property type="entry name" value="AMP-bd_C_sf"/>
</dbReference>
<dbReference type="PANTHER" id="PTHR44845">
    <property type="entry name" value="CARRIER DOMAIN-CONTAINING PROTEIN"/>
    <property type="match status" value="1"/>
</dbReference>
<dbReference type="InterPro" id="IPR010071">
    <property type="entry name" value="AA_adenyl_dom"/>
</dbReference>
<dbReference type="Gene3D" id="3.40.50.720">
    <property type="entry name" value="NAD(P)-binding Rossmann-like Domain"/>
    <property type="match status" value="1"/>
</dbReference>
<dbReference type="Gene3D" id="3.40.50.12780">
    <property type="entry name" value="N-terminal domain of ligase-like"/>
    <property type="match status" value="1"/>
</dbReference>
<dbReference type="OrthoDB" id="4895341at2759"/>
<dbReference type="STRING" id="268505.A0A2A9PNJ0"/>
<gene>
    <name evidence="5" type="ORF">XA68_13375</name>
</gene>
<keyword evidence="2" id="KW-0597">Phosphoprotein</keyword>
<dbReference type="NCBIfam" id="TIGR01733">
    <property type="entry name" value="AA-adenyl-dom"/>
    <property type="match status" value="1"/>
</dbReference>
<dbReference type="EMBL" id="LAZP02000027">
    <property type="protein sequence ID" value="PFH62473.1"/>
    <property type="molecule type" value="Genomic_DNA"/>
</dbReference>
<evidence type="ECO:0008006" key="7">
    <source>
        <dbReference type="Google" id="ProtNLM"/>
    </source>
</evidence>
<dbReference type="InterPro" id="IPR000873">
    <property type="entry name" value="AMP-dep_synth/lig_dom"/>
</dbReference>
<dbReference type="InterPro" id="IPR013120">
    <property type="entry name" value="FAR_NAD-bd"/>
</dbReference>
<name>A0A2A9PNJ0_OPHUN</name>
<comment type="caution">
    <text evidence="5">The sequence shown here is derived from an EMBL/GenBank/DDBJ whole genome shotgun (WGS) entry which is preliminary data.</text>
</comment>
<dbReference type="PANTHER" id="PTHR44845:SF4">
    <property type="entry name" value="NONRIBOSOMAL PEPTIDE SYNTHASE INPA"/>
    <property type="match status" value="1"/>
</dbReference>
<dbReference type="InterPro" id="IPR042099">
    <property type="entry name" value="ANL_N_sf"/>
</dbReference>
<dbReference type="CDD" id="cd05918">
    <property type="entry name" value="A_NRPS_SidN3_like"/>
    <property type="match status" value="1"/>
</dbReference>
<dbReference type="Pfam" id="PF07993">
    <property type="entry name" value="NAD_binding_4"/>
    <property type="match status" value="1"/>
</dbReference>
<evidence type="ECO:0000256" key="1">
    <source>
        <dbReference type="ARBA" id="ARBA00022450"/>
    </source>
</evidence>
<evidence type="ECO:0000313" key="5">
    <source>
        <dbReference type="EMBL" id="PFH62473.1"/>
    </source>
</evidence>
<dbReference type="AlphaFoldDB" id="A0A2A9PNJ0"/>
<keyword evidence="1" id="KW-0596">Phosphopantetheine</keyword>
<organism evidence="5 6">
    <name type="scientific">Ophiocordyceps unilateralis</name>
    <name type="common">Zombie-ant fungus</name>
    <name type="synonym">Torrubia unilateralis</name>
    <dbReference type="NCBI Taxonomy" id="268505"/>
    <lineage>
        <taxon>Eukaryota</taxon>
        <taxon>Fungi</taxon>
        <taxon>Dikarya</taxon>
        <taxon>Ascomycota</taxon>
        <taxon>Pezizomycotina</taxon>
        <taxon>Sordariomycetes</taxon>
        <taxon>Hypocreomycetidae</taxon>
        <taxon>Hypocreales</taxon>
        <taxon>Ophiocordycipitaceae</taxon>
        <taxon>Ophiocordyceps</taxon>
    </lineage>
</organism>
<evidence type="ECO:0000256" key="2">
    <source>
        <dbReference type="ARBA" id="ARBA00022553"/>
    </source>
</evidence>
<accession>A0A2A9PNJ0</accession>
<dbReference type="Gene3D" id="3.30.300.30">
    <property type="match status" value="1"/>
</dbReference>
<dbReference type="Pfam" id="PF00501">
    <property type="entry name" value="AMP-binding"/>
    <property type="match status" value="1"/>
</dbReference>
<protein>
    <recommendedName>
        <fullName evidence="7">Carrier domain-containing protein</fullName>
    </recommendedName>
</protein>
<sequence>MPLNALATKLAHKLSRLGVGPEVLVPYAFEKSMYAVVATLAVLKAGGAFVPLDFSHPKDRLKSIISRVGATLLLASPKTAPVFDEFSLDVLVVGQQLLDGLPEEAHNPDSAAVKPRNSAFVLFTSGSTGEPKGLVQEHASVCTVNAAYGESLFINEDSRVLNFAAYTFDVSTVDVFTTLYQGGCVCIPSEEQRLNDIVRVINDFRVSWVDLTPSFALAAIPRPSHVPSLKTLVLAGEEVKKEHLGHFIGKIDRVINCYGPAEAGGCLANVYENAASQPQTVGLPLKSARCWIVDPKNPRRLAPIGATGELVIEGPTLARGYLKDASKTDAAFIHHRGWRPIGTCRSRRRFYKTGDLVRYRPDGLINFVGRRDTQAKIRGQRVELTEIEQHLADDVSIKRCLVEFPQSGVYAKRLVAVVQPRLCRVGELRDDMSLSLVPAEELLKSGFSLQYSTTELSKRVPAYMMPAKWLVVASLPLTDSKKVDRRKVRDWLADLSVSDGPNTLIPWENTLALELSRKVSTLIANGNSQVREALTGRTFDLAAVGIDSIQIVTLSIWIHENYRVKLAVDRLTSPGLTIDKLAELVAASQSGEQPDELQSHKLDLRHEVSSLFKLCNKPESEKPEKISFIDTVSTVLLTGGTGFLGIEILRQLLCHHNVNVVVHVRATSVRHGRDRVVAAAKKAAWWSDVFDHRLEIWPGDLSRVKLGLSNEQWDRVMGKTWTPIDAVIHNGATVRWNQAYESLKASNTIATMQLLEAIAKRRSCGRFVYVSGGQVLHTGVDDEELMMTQSMHLTGYAQSKIVSELLVKRFAESETGRRHIIQVLKPSYIIGDAQNGRANEGDYFWRLTRSVIELGAYSRGSQGWLYVSNVDRVAEAVCQICSTTTTTTLTVVKILDGLPVQELWDLLTRDFKYHLEAVDGEEWWSLLRSHVERTGPSHCLWALQHILETGTGDIASEATVPTREMTERVPEILKAIRRNVQYLEEDAKFFPSAASGCRAGEGR</sequence>
<dbReference type="InterPro" id="IPR036291">
    <property type="entry name" value="NAD(P)-bd_dom_sf"/>
</dbReference>
<proteinExistence type="predicted"/>
<dbReference type="SUPFAM" id="SSF56801">
    <property type="entry name" value="Acetyl-CoA synthetase-like"/>
    <property type="match status" value="1"/>
</dbReference>
<reference evidence="5 6" key="2">
    <citation type="journal article" date="2017" name="Sci. Rep.">
        <title>Ant-infecting Ophiocordyceps genomes reveal a high diversity of potential behavioral manipulation genes and a possible major role for enterotoxins.</title>
        <authorList>
            <person name="de Bekker C."/>
            <person name="Ohm R.A."/>
            <person name="Evans H.C."/>
            <person name="Brachmann A."/>
            <person name="Hughes D.P."/>
        </authorList>
    </citation>
    <scope>NUCLEOTIDE SEQUENCE [LARGE SCALE GENOMIC DNA]</scope>
    <source>
        <strain evidence="5 6">SC16a</strain>
    </source>
</reference>